<evidence type="ECO:0000256" key="4">
    <source>
        <dbReference type="ARBA" id="ARBA00022519"/>
    </source>
</evidence>
<keyword evidence="6 9" id="KW-1133">Transmembrane helix</keyword>
<dbReference type="InterPro" id="IPR055348">
    <property type="entry name" value="DctQ"/>
</dbReference>
<evidence type="ECO:0000256" key="8">
    <source>
        <dbReference type="ARBA" id="ARBA00038436"/>
    </source>
</evidence>
<evidence type="ECO:0000256" key="3">
    <source>
        <dbReference type="ARBA" id="ARBA00022475"/>
    </source>
</evidence>
<dbReference type="AlphaFoldDB" id="A0A318V3L4"/>
<comment type="subunit">
    <text evidence="9">The complex comprises the extracytoplasmic solute receptor protein and the two transmembrane proteins.</text>
</comment>
<evidence type="ECO:0000256" key="6">
    <source>
        <dbReference type="ARBA" id="ARBA00022989"/>
    </source>
</evidence>
<evidence type="ECO:0000313" key="12">
    <source>
        <dbReference type="Proteomes" id="UP000247551"/>
    </source>
</evidence>
<dbReference type="PANTHER" id="PTHR35011:SF11">
    <property type="entry name" value="TRAP TRANSPORTER SMALL PERMEASE PROTEIN"/>
    <property type="match status" value="1"/>
</dbReference>
<keyword evidence="12" id="KW-1185">Reference proteome</keyword>
<dbReference type="Pfam" id="PF04290">
    <property type="entry name" value="DctQ"/>
    <property type="match status" value="1"/>
</dbReference>
<feature type="transmembrane region" description="Helical" evidence="9">
    <location>
        <begin position="96"/>
        <end position="116"/>
    </location>
</feature>
<reference evidence="11 12" key="1">
    <citation type="submission" date="2018-06" db="EMBL/GenBank/DDBJ databases">
        <title>Genomic Encyclopedia of Type Strains, Phase III (KMG-III): the genomes of soil and plant-associated and newly described type strains.</title>
        <authorList>
            <person name="Whitman W."/>
        </authorList>
    </citation>
    <scope>NUCLEOTIDE SEQUENCE [LARGE SCALE GENOMIC DNA]</scope>
    <source>
        <strain evidence="11 12">CECT 7730</strain>
    </source>
</reference>
<comment type="function">
    <text evidence="9">Part of the tripartite ATP-independent periplasmic (TRAP) transport system.</text>
</comment>
<evidence type="ECO:0000256" key="7">
    <source>
        <dbReference type="ARBA" id="ARBA00023136"/>
    </source>
</evidence>
<sequence length="180" mass="19873">MNSSPIKEPIVKRFLDLLSVIAMSISGVCMVILVLSFGWLVFGRYVLNDTPTWVEQMAMLLVTAITFLGASVGIHQRTHLSVEMLSLVLPEKSMRCVDIFIDLTLLVFGVAMAYFSHELASFAWSRNIPLLGIPDGIRYIPVVTAGILIFLFSSFRVFNGVVALFSPQEAVNKSASEGDR</sequence>
<evidence type="ECO:0000259" key="10">
    <source>
        <dbReference type="Pfam" id="PF04290"/>
    </source>
</evidence>
<feature type="domain" description="Tripartite ATP-independent periplasmic transporters DctQ component" evidence="10">
    <location>
        <begin position="34"/>
        <end position="157"/>
    </location>
</feature>
<dbReference type="GO" id="GO:0015740">
    <property type="term" value="P:C4-dicarboxylate transport"/>
    <property type="evidence" value="ECO:0007669"/>
    <property type="project" value="TreeGrafter"/>
</dbReference>
<evidence type="ECO:0000256" key="9">
    <source>
        <dbReference type="RuleBase" id="RU369079"/>
    </source>
</evidence>
<keyword evidence="2 9" id="KW-0813">Transport</keyword>
<keyword evidence="7 9" id="KW-0472">Membrane</keyword>
<evidence type="ECO:0000256" key="1">
    <source>
        <dbReference type="ARBA" id="ARBA00004429"/>
    </source>
</evidence>
<dbReference type="GO" id="GO:0022857">
    <property type="term" value="F:transmembrane transporter activity"/>
    <property type="evidence" value="ECO:0007669"/>
    <property type="project" value="UniProtKB-UniRule"/>
</dbReference>
<accession>A0A318V3L4</accession>
<dbReference type="InterPro" id="IPR007387">
    <property type="entry name" value="TRAP_DctQ"/>
</dbReference>
<name>A0A318V3L4_9GAMM</name>
<dbReference type="PANTHER" id="PTHR35011">
    <property type="entry name" value="2,3-DIKETO-L-GULONATE TRAP TRANSPORTER SMALL PERMEASE PROTEIN YIAM"/>
    <property type="match status" value="1"/>
</dbReference>
<dbReference type="GO" id="GO:0005886">
    <property type="term" value="C:plasma membrane"/>
    <property type="evidence" value="ECO:0007669"/>
    <property type="project" value="UniProtKB-SubCell"/>
</dbReference>
<proteinExistence type="inferred from homology"/>
<comment type="subcellular location">
    <subcellularLocation>
        <location evidence="1 9">Cell inner membrane</location>
        <topology evidence="1 9">Multi-pass membrane protein</topology>
    </subcellularLocation>
</comment>
<organism evidence="11 12">
    <name type="scientific">Marinomonas alcarazii</name>
    <dbReference type="NCBI Taxonomy" id="491949"/>
    <lineage>
        <taxon>Bacteria</taxon>
        <taxon>Pseudomonadati</taxon>
        <taxon>Pseudomonadota</taxon>
        <taxon>Gammaproteobacteria</taxon>
        <taxon>Oceanospirillales</taxon>
        <taxon>Oceanospirillaceae</taxon>
        <taxon>Marinomonas</taxon>
    </lineage>
</organism>
<evidence type="ECO:0000313" key="11">
    <source>
        <dbReference type="EMBL" id="PYF82370.1"/>
    </source>
</evidence>
<keyword evidence="5 9" id="KW-0812">Transmembrane</keyword>
<gene>
    <name evidence="11" type="ORF">DFP75_103196</name>
</gene>
<dbReference type="Proteomes" id="UP000247551">
    <property type="component" value="Unassembled WGS sequence"/>
</dbReference>
<keyword evidence="3" id="KW-1003">Cell membrane</keyword>
<feature type="transmembrane region" description="Helical" evidence="9">
    <location>
        <begin position="57"/>
        <end position="75"/>
    </location>
</feature>
<protein>
    <recommendedName>
        <fullName evidence="9">TRAP transporter small permease protein</fullName>
    </recommendedName>
</protein>
<evidence type="ECO:0000256" key="2">
    <source>
        <dbReference type="ARBA" id="ARBA00022448"/>
    </source>
</evidence>
<comment type="similarity">
    <text evidence="8 9">Belongs to the TRAP transporter small permease family.</text>
</comment>
<feature type="transmembrane region" description="Helical" evidence="9">
    <location>
        <begin position="20"/>
        <end position="42"/>
    </location>
</feature>
<feature type="transmembrane region" description="Helical" evidence="9">
    <location>
        <begin position="136"/>
        <end position="158"/>
    </location>
</feature>
<dbReference type="EMBL" id="QKLW01000003">
    <property type="protein sequence ID" value="PYF82370.1"/>
    <property type="molecule type" value="Genomic_DNA"/>
</dbReference>
<keyword evidence="4 9" id="KW-0997">Cell inner membrane</keyword>
<comment type="caution">
    <text evidence="11">The sequence shown here is derived from an EMBL/GenBank/DDBJ whole genome shotgun (WGS) entry which is preliminary data.</text>
</comment>
<evidence type="ECO:0000256" key="5">
    <source>
        <dbReference type="ARBA" id="ARBA00022692"/>
    </source>
</evidence>